<gene>
    <name evidence="2" type="ORF">PUN28_004957</name>
</gene>
<evidence type="ECO:0000259" key="1">
    <source>
        <dbReference type="PROSITE" id="PS50006"/>
    </source>
</evidence>
<feature type="domain" description="FHA" evidence="1">
    <location>
        <begin position="10"/>
        <end position="64"/>
    </location>
</feature>
<dbReference type="InterPro" id="IPR000253">
    <property type="entry name" value="FHA_dom"/>
</dbReference>
<dbReference type="EMBL" id="JADYXP020000004">
    <property type="protein sequence ID" value="KAL0126182.1"/>
    <property type="molecule type" value="Genomic_DNA"/>
</dbReference>
<evidence type="ECO:0000313" key="3">
    <source>
        <dbReference type="Proteomes" id="UP001430953"/>
    </source>
</evidence>
<dbReference type="Proteomes" id="UP001430953">
    <property type="component" value="Unassembled WGS sequence"/>
</dbReference>
<reference evidence="2 3" key="1">
    <citation type="submission" date="2023-03" db="EMBL/GenBank/DDBJ databases">
        <title>High recombination rates correlate with genetic variation in Cardiocondyla obscurior ants.</title>
        <authorList>
            <person name="Errbii M."/>
        </authorList>
    </citation>
    <scope>NUCLEOTIDE SEQUENCE [LARGE SCALE GENOMIC DNA]</scope>
    <source>
        <strain evidence="2">Alpha-2009</strain>
        <tissue evidence="2">Whole body</tissue>
    </source>
</reference>
<comment type="caution">
    <text evidence="2">The sequence shown here is derived from an EMBL/GenBank/DDBJ whole genome shotgun (WGS) entry which is preliminary data.</text>
</comment>
<name>A0AAW2GG12_9HYME</name>
<evidence type="ECO:0000313" key="2">
    <source>
        <dbReference type="EMBL" id="KAL0126182.1"/>
    </source>
</evidence>
<proteinExistence type="predicted"/>
<accession>A0AAW2GG12</accession>
<organism evidence="2 3">
    <name type="scientific">Cardiocondyla obscurior</name>
    <dbReference type="NCBI Taxonomy" id="286306"/>
    <lineage>
        <taxon>Eukaryota</taxon>
        <taxon>Metazoa</taxon>
        <taxon>Ecdysozoa</taxon>
        <taxon>Arthropoda</taxon>
        <taxon>Hexapoda</taxon>
        <taxon>Insecta</taxon>
        <taxon>Pterygota</taxon>
        <taxon>Neoptera</taxon>
        <taxon>Endopterygota</taxon>
        <taxon>Hymenoptera</taxon>
        <taxon>Apocrita</taxon>
        <taxon>Aculeata</taxon>
        <taxon>Formicoidea</taxon>
        <taxon>Formicidae</taxon>
        <taxon>Myrmicinae</taxon>
        <taxon>Cardiocondyla</taxon>
    </lineage>
</organism>
<dbReference type="PROSITE" id="PS50006">
    <property type="entry name" value="FHA_DOMAIN"/>
    <property type="match status" value="1"/>
</dbReference>
<sequence length="141" mass="15828">MIVAFNWLRTMFGRDRRLINVSEVTTATNRIERIHVRISINNHFALAESGRSSRTATSISKRKLRRGFSTGSHIRRNVMCADRINASPGQHFIRESFAPQGFPITCQRESSASRSEVESSDGVLSILAVPRTRPSSVTKRA</sequence>
<dbReference type="AlphaFoldDB" id="A0AAW2GG12"/>
<protein>
    <recommendedName>
        <fullName evidence="1">FHA domain-containing protein</fullName>
    </recommendedName>
</protein>
<keyword evidence="3" id="KW-1185">Reference proteome</keyword>